<evidence type="ECO:0000256" key="1">
    <source>
        <dbReference type="ARBA" id="ARBA00001974"/>
    </source>
</evidence>
<dbReference type="Gene3D" id="3.30.70.1820">
    <property type="entry name" value="L1 transposable element, RRM domain"/>
    <property type="match status" value="1"/>
</dbReference>
<keyword evidence="3 6" id="KW-0274">FAD</keyword>
<dbReference type="InterPro" id="IPR036188">
    <property type="entry name" value="FAD/NAD-bd_sf"/>
</dbReference>
<feature type="coiled-coil region" evidence="7">
    <location>
        <begin position="419"/>
        <end position="481"/>
    </location>
</feature>
<dbReference type="InterPro" id="IPR002937">
    <property type="entry name" value="Amino_oxidase"/>
</dbReference>
<dbReference type="GO" id="GO:0008131">
    <property type="term" value="F:primary methylamine oxidase activity"/>
    <property type="evidence" value="ECO:0007669"/>
    <property type="project" value="UniProtKB-ARBA"/>
</dbReference>
<dbReference type="Gene3D" id="1.20.5.340">
    <property type="match status" value="1"/>
</dbReference>
<dbReference type="Gene3D" id="3.50.50.60">
    <property type="entry name" value="FAD/NAD(P)-binding domain"/>
    <property type="match status" value="1"/>
</dbReference>
<accession>A0AAW0P080</accession>
<dbReference type="PRINTS" id="PR00757">
    <property type="entry name" value="AMINEOXDASEF"/>
</dbReference>
<evidence type="ECO:0000256" key="7">
    <source>
        <dbReference type="SAM" id="Coils"/>
    </source>
</evidence>
<protein>
    <recommendedName>
        <fullName evidence="6">Amine oxidase</fullName>
        <ecNumber evidence="6">1.4.3.-</ecNumber>
    </recommendedName>
</protein>
<reference evidence="11" key="1">
    <citation type="submission" date="2024-04" db="EMBL/GenBank/DDBJ databases">
        <title>Salinicola lusitanus LLJ914,a marine bacterium isolated from the Okinawa Trough.</title>
        <authorList>
            <person name="Li J."/>
        </authorList>
    </citation>
    <scope>NUCLEOTIDE SEQUENCE [LARGE SCALE GENOMIC DNA]</scope>
</reference>
<keyword evidence="7" id="KW-0175">Coiled coil</keyword>
<keyword evidence="2 6" id="KW-0285">Flavoprotein</keyword>
<evidence type="ECO:0000256" key="8">
    <source>
        <dbReference type="SAM" id="MobiDB-lite"/>
    </source>
</evidence>
<feature type="binding site" evidence="5">
    <location>
        <position position="190"/>
    </location>
    <ligand>
        <name>FAD</name>
        <dbReference type="ChEBI" id="CHEBI:57692"/>
    </ligand>
</feature>
<gene>
    <name evidence="10" type="ORF">WMY93_017769</name>
</gene>
<comment type="caution">
    <text evidence="10">The sequence shown here is derived from an EMBL/GenBank/DDBJ whole genome shotgun (WGS) entry which is preliminary data.</text>
</comment>
<dbReference type="InterPro" id="IPR001613">
    <property type="entry name" value="Flavin_amine_oxidase"/>
</dbReference>
<dbReference type="AlphaFoldDB" id="A0AAW0P080"/>
<sequence length="641" mass="71472">MVITQSCGERAGKSALTRDSRCWRGNRGGRSDVLTQRRPRNPTLTGTRENSPPGGLRLKLQLHAHSTHRRCHPNPSHPLYYSSAASLTHVGRNINELWSKTTSLQIFILASKCRELSGLTKEERLKRICEIFSKVLAQTRPCIRCTMRRRTGVRRSTLEAATRLTSSRNPDPVWQGAEGALWRLYFAGTETATEWSGYMEGAVEAGERAAREIMCAMGKLHPGQIWKPEPECLESLLCLHHHLLGEEHAFSRWPHQVHGSLHLPVCCHSSGSPSLQERPDTAKLNLINRHCYSFKSLLTGPNSKVVKHGAGSHSGLVGSFNTDALSSRPVFISKPGINTPSRKTMTAPNSTYDVIVVGGGISEVCIVTRSTMPPKNAKTTEKAPDPEQLASAAVSRTDITALLAEHRAALVAELKVTFFDEVNGKLDGLQRDLENHDERLTSLEDNAETLHQRLVKVETSCAMLQASNDKLKARLVDMEGRHRRSNARLVGLPEGIEGTQPSKFFAQLLQVVFGPDIFPSPPELDRAHRSSAPKPGSGERPRPVIVCFHRYQQKELLIRESRKRGELKYLDKPFRIYEDYSPEVVSQRKAYKSAMADLYTMGLKPSLLYPARLRITKPDGTRCMFGTVSEAEKFVKDFKTA</sequence>
<evidence type="ECO:0000256" key="5">
    <source>
        <dbReference type="PIRSR" id="PIRSR601613-1"/>
    </source>
</evidence>
<organism evidence="10 11">
    <name type="scientific">Mugilogobius chulae</name>
    <name type="common">yellowstripe goby</name>
    <dbReference type="NCBI Taxonomy" id="88201"/>
    <lineage>
        <taxon>Eukaryota</taxon>
        <taxon>Metazoa</taxon>
        <taxon>Chordata</taxon>
        <taxon>Craniata</taxon>
        <taxon>Vertebrata</taxon>
        <taxon>Euteleostomi</taxon>
        <taxon>Actinopterygii</taxon>
        <taxon>Neopterygii</taxon>
        <taxon>Teleostei</taxon>
        <taxon>Neoteleostei</taxon>
        <taxon>Acanthomorphata</taxon>
        <taxon>Gobiaria</taxon>
        <taxon>Gobiiformes</taxon>
        <taxon>Gobioidei</taxon>
        <taxon>Gobiidae</taxon>
        <taxon>Gobionellinae</taxon>
        <taxon>Mugilogobius</taxon>
    </lineage>
</organism>
<dbReference type="EC" id="1.4.3.-" evidence="6"/>
<feature type="domain" description="Amine oxidase" evidence="9">
    <location>
        <begin position="103"/>
        <end position="214"/>
    </location>
</feature>
<dbReference type="InterPro" id="IPR004244">
    <property type="entry name" value="Transposase_22"/>
</dbReference>
<keyword evidence="11" id="KW-1185">Reference proteome</keyword>
<evidence type="ECO:0000256" key="6">
    <source>
        <dbReference type="RuleBase" id="RU362067"/>
    </source>
</evidence>
<evidence type="ECO:0000256" key="4">
    <source>
        <dbReference type="ARBA" id="ARBA00023002"/>
    </source>
</evidence>
<comment type="cofactor">
    <cofactor evidence="1 6">
        <name>FAD</name>
        <dbReference type="ChEBI" id="CHEBI:57692"/>
    </cofactor>
</comment>
<dbReference type="Proteomes" id="UP001460270">
    <property type="component" value="Unassembled WGS sequence"/>
</dbReference>
<evidence type="ECO:0000313" key="11">
    <source>
        <dbReference type="Proteomes" id="UP001460270"/>
    </source>
</evidence>
<dbReference type="EMBL" id="JBBPFD010000012">
    <property type="protein sequence ID" value="KAK7905162.1"/>
    <property type="molecule type" value="Genomic_DNA"/>
</dbReference>
<dbReference type="Pfam" id="PF01593">
    <property type="entry name" value="Amino_oxidase"/>
    <property type="match status" value="1"/>
</dbReference>
<keyword evidence="4 6" id="KW-0560">Oxidoreductase</keyword>
<dbReference type="SUPFAM" id="SSF51905">
    <property type="entry name" value="FAD/NAD(P)-binding domain"/>
    <property type="match status" value="1"/>
</dbReference>
<comment type="similarity">
    <text evidence="6">Belongs to the flavin monoamine oxidase family.</text>
</comment>
<evidence type="ECO:0000313" key="10">
    <source>
        <dbReference type="EMBL" id="KAK7905162.1"/>
    </source>
</evidence>
<evidence type="ECO:0000259" key="9">
    <source>
        <dbReference type="Pfam" id="PF01593"/>
    </source>
</evidence>
<feature type="region of interest" description="Disordered" evidence="8">
    <location>
        <begin position="27"/>
        <end position="53"/>
    </location>
</feature>
<evidence type="ECO:0000256" key="3">
    <source>
        <dbReference type="ARBA" id="ARBA00022827"/>
    </source>
</evidence>
<proteinExistence type="inferred from homology"/>
<name>A0AAW0P080_9GOBI</name>
<dbReference type="PANTHER" id="PTHR11505">
    <property type="entry name" value="L1 TRANSPOSABLE ELEMENT-RELATED"/>
    <property type="match status" value="1"/>
</dbReference>
<feature type="region of interest" description="Disordered" evidence="8">
    <location>
        <begin position="522"/>
        <end position="541"/>
    </location>
</feature>
<evidence type="ECO:0000256" key="2">
    <source>
        <dbReference type="ARBA" id="ARBA00022630"/>
    </source>
</evidence>